<dbReference type="InterPro" id="IPR050189">
    <property type="entry name" value="MFS_Efflux_Transporters"/>
</dbReference>
<comment type="subcellular location">
    <subcellularLocation>
        <location evidence="1">Cell membrane</location>
        <topology evidence="1">Multi-pass membrane protein</topology>
    </subcellularLocation>
</comment>
<dbReference type="PANTHER" id="PTHR43124">
    <property type="entry name" value="PURINE EFFLUX PUMP PBUE"/>
    <property type="match status" value="1"/>
</dbReference>
<feature type="transmembrane region" description="Helical" evidence="6">
    <location>
        <begin position="207"/>
        <end position="228"/>
    </location>
</feature>
<feature type="transmembrane region" description="Helical" evidence="6">
    <location>
        <begin position="137"/>
        <end position="160"/>
    </location>
</feature>
<dbReference type="Pfam" id="PF07690">
    <property type="entry name" value="MFS_1"/>
    <property type="match status" value="1"/>
</dbReference>
<feature type="transmembrane region" description="Helical" evidence="6">
    <location>
        <begin position="48"/>
        <end position="68"/>
    </location>
</feature>
<feature type="transmembrane region" description="Helical" evidence="6">
    <location>
        <begin position="166"/>
        <end position="186"/>
    </location>
</feature>
<reference evidence="8 9" key="1">
    <citation type="submission" date="2023-09" db="EMBL/GenBank/DDBJ databases">
        <title>Xinfangfangia sedmenti sp. nov., isolated the sedment.</title>
        <authorList>
            <person name="Xu L."/>
        </authorList>
    </citation>
    <scope>NUCLEOTIDE SEQUENCE [LARGE SCALE GENOMIC DNA]</scope>
    <source>
        <strain evidence="8 9">LG-4</strain>
    </source>
</reference>
<keyword evidence="2" id="KW-1003">Cell membrane</keyword>
<evidence type="ECO:0000256" key="6">
    <source>
        <dbReference type="SAM" id="Phobius"/>
    </source>
</evidence>
<keyword evidence="5 6" id="KW-0472">Membrane</keyword>
<evidence type="ECO:0000256" key="4">
    <source>
        <dbReference type="ARBA" id="ARBA00022989"/>
    </source>
</evidence>
<keyword evidence="3 6" id="KW-0812">Transmembrane</keyword>
<dbReference type="Proteomes" id="UP001247754">
    <property type="component" value="Unassembled WGS sequence"/>
</dbReference>
<dbReference type="EMBL" id="JAVKPH010000015">
    <property type="protein sequence ID" value="MDR5653646.1"/>
    <property type="molecule type" value="Genomic_DNA"/>
</dbReference>
<proteinExistence type="predicted"/>
<feature type="transmembrane region" description="Helical" evidence="6">
    <location>
        <begin position="295"/>
        <end position="315"/>
    </location>
</feature>
<dbReference type="PANTHER" id="PTHR43124:SF10">
    <property type="entry name" value="PURINE EFFLUX PUMP PBUE"/>
    <property type="match status" value="1"/>
</dbReference>
<feature type="transmembrane region" description="Helical" evidence="6">
    <location>
        <begin position="362"/>
        <end position="380"/>
    </location>
</feature>
<feature type="transmembrane region" description="Helical" evidence="6">
    <location>
        <begin position="269"/>
        <end position="289"/>
    </location>
</feature>
<dbReference type="PROSITE" id="PS50850">
    <property type="entry name" value="MFS"/>
    <property type="match status" value="1"/>
</dbReference>
<feature type="transmembrane region" description="Helical" evidence="6">
    <location>
        <begin position="240"/>
        <end position="262"/>
    </location>
</feature>
<dbReference type="InterPro" id="IPR011701">
    <property type="entry name" value="MFS"/>
</dbReference>
<dbReference type="InterPro" id="IPR020846">
    <property type="entry name" value="MFS_dom"/>
</dbReference>
<feature type="transmembrane region" description="Helical" evidence="6">
    <location>
        <begin position="75"/>
        <end position="94"/>
    </location>
</feature>
<organism evidence="8 9">
    <name type="scientific">Ruixingdingia sedimenti</name>
    <dbReference type="NCBI Taxonomy" id="3073604"/>
    <lineage>
        <taxon>Bacteria</taxon>
        <taxon>Pseudomonadati</taxon>
        <taxon>Pseudomonadota</taxon>
        <taxon>Alphaproteobacteria</taxon>
        <taxon>Rhodobacterales</taxon>
        <taxon>Paracoccaceae</taxon>
        <taxon>Ruixingdingia</taxon>
    </lineage>
</organism>
<dbReference type="Gene3D" id="1.20.1250.20">
    <property type="entry name" value="MFS general substrate transporter like domains"/>
    <property type="match status" value="1"/>
</dbReference>
<feature type="transmembrane region" description="Helical" evidence="6">
    <location>
        <begin position="335"/>
        <end position="356"/>
    </location>
</feature>
<gene>
    <name evidence="8" type="ORF">RGD00_13590</name>
</gene>
<evidence type="ECO:0000256" key="2">
    <source>
        <dbReference type="ARBA" id="ARBA00022475"/>
    </source>
</evidence>
<feature type="domain" description="Major facilitator superfamily (MFS) profile" evidence="7">
    <location>
        <begin position="10"/>
        <end position="384"/>
    </location>
</feature>
<sequence length="386" mass="38896">MSLPRATLAAVISLSLANFGVALSAFLIVGILPQMAGDLGVSEAAMGQVFTLYAAVYAVASPLLVTVTGRLPCRVLLLASLGLIALAGVVSALADGIGMVLAGRVLAAFGAALCSPVAASVAYAVAPAGERGRALSIAFAGFQIAQAAGVPLAVLVAGLAGWPAAFWLGVVVVLAAMAAIRVTLPARVDTPVPTFAGLRLALRDGRGLAMVSMTMLHITAMCVVYTYLAPLALRHGAHEGLPVGLYGLGGIGASLFLGVVIARLGPARVRFGIAASQLVFLPLFSLPLLTGAPMGAAAIGGLTLLWSAFGVGFLVPQQVLLVERMPERGTIMLGLNATSNYLGLAFGAAIGGGVISLLGLDWLGVGAVACAAVALTALVISERQWR</sequence>
<feature type="transmembrane region" description="Helical" evidence="6">
    <location>
        <begin position="106"/>
        <end position="125"/>
    </location>
</feature>
<dbReference type="InterPro" id="IPR036259">
    <property type="entry name" value="MFS_trans_sf"/>
</dbReference>
<protein>
    <submittedName>
        <fullName evidence="8">MFS transporter</fullName>
    </submittedName>
</protein>
<keyword evidence="9" id="KW-1185">Reference proteome</keyword>
<evidence type="ECO:0000256" key="5">
    <source>
        <dbReference type="ARBA" id="ARBA00023136"/>
    </source>
</evidence>
<keyword evidence="4 6" id="KW-1133">Transmembrane helix</keyword>
<dbReference type="RefSeq" id="WP_310457882.1">
    <property type="nucleotide sequence ID" value="NZ_JAVKPH010000015.1"/>
</dbReference>
<comment type="caution">
    <text evidence="8">The sequence shown here is derived from an EMBL/GenBank/DDBJ whole genome shotgun (WGS) entry which is preliminary data.</text>
</comment>
<dbReference type="SUPFAM" id="SSF103473">
    <property type="entry name" value="MFS general substrate transporter"/>
    <property type="match status" value="1"/>
</dbReference>
<evidence type="ECO:0000256" key="1">
    <source>
        <dbReference type="ARBA" id="ARBA00004651"/>
    </source>
</evidence>
<evidence type="ECO:0000259" key="7">
    <source>
        <dbReference type="PROSITE" id="PS50850"/>
    </source>
</evidence>
<evidence type="ECO:0000313" key="8">
    <source>
        <dbReference type="EMBL" id="MDR5653646.1"/>
    </source>
</evidence>
<accession>A0ABU1F9U8</accession>
<name>A0ABU1F9U8_9RHOB</name>
<evidence type="ECO:0000313" key="9">
    <source>
        <dbReference type="Proteomes" id="UP001247754"/>
    </source>
</evidence>
<evidence type="ECO:0000256" key="3">
    <source>
        <dbReference type="ARBA" id="ARBA00022692"/>
    </source>
</evidence>